<comment type="caution">
    <text evidence="1">The sequence shown here is derived from an EMBL/GenBank/DDBJ whole genome shotgun (WGS) entry which is preliminary data.</text>
</comment>
<organism evidence="1 2">
    <name type="scientific">Colwellia ponticola</name>
    <dbReference type="NCBI Taxonomy" id="2304625"/>
    <lineage>
        <taxon>Bacteria</taxon>
        <taxon>Pseudomonadati</taxon>
        <taxon>Pseudomonadota</taxon>
        <taxon>Gammaproteobacteria</taxon>
        <taxon>Alteromonadales</taxon>
        <taxon>Colwelliaceae</taxon>
        <taxon>Colwellia</taxon>
    </lineage>
</organism>
<dbReference type="OrthoDB" id="9904737at2"/>
<keyword evidence="2" id="KW-1185">Reference proteome</keyword>
<evidence type="ECO:0000313" key="1">
    <source>
        <dbReference type="EMBL" id="TMM46463.1"/>
    </source>
</evidence>
<gene>
    <name evidence="1" type="ORF">FCS21_05765</name>
</gene>
<dbReference type="Proteomes" id="UP000307702">
    <property type="component" value="Unassembled WGS sequence"/>
</dbReference>
<proteinExistence type="predicted"/>
<name>A0A8H2JPQ2_9GAMM</name>
<reference evidence="1 2" key="1">
    <citation type="submission" date="2019-05" db="EMBL/GenBank/DDBJ databases">
        <title>Colwellia ponticola sp. nov., isolated from seawater.</title>
        <authorList>
            <person name="Yoon J.-H."/>
        </authorList>
    </citation>
    <scope>NUCLEOTIDE SEQUENCE [LARGE SCALE GENOMIC DNA]</scope>
    <source>
        <strain evidence="1 2">OISW-25</strain>
    </source>
</reference>
<dbReference type="RefSeq" id="WP_138621326.1">
    <property type="nucleotide sequence ID" value="NZ_SZVP01000003.1"/>
</dbReference>
<dbReference type="EMBL" id="SZVP01000003">
    <property type="protein sequence ID" value="TMM46463.1"/>
    <property type="molecule type" value="Genomic_DNA"/>
</dbReference>
<protein>
    <submittedName>
        <fullName evidence="1">Uncharacterized protein</fullName>
    </submittedName>
</protein>
<evidence type="ECO:0000313" key="2">
    <source>
        <dbReference type="Proteomes" id="UP000307702"/>
    </source>
</evidence>
<dbReference type="AlphaFoldDB" id="A0A8H2JPQ2"/>
<sequence>MTINFNYEVPSNDVDFDNEEYSNEFNHITEVNLAVNESAKKSSKHTSKRNFLAKKKVTYLQQERIFSKFDDANYDDWD</sequence>
<accession>A0A8H2JPQ2</accession>